<dbReference type="SMART" id="SM00388">
    <property type="entry name" value="HisKA"/>
    <property type="match status" value="1"/>
</dbReference>
<dbReference type="InterPro" id="IPR000700">
    <property type="entry name" value="PAS-assoc_C"/>
</dbReference>
<dbReference type="GO" id="GO:0006355">
    <property type="term" value="P:regulation of DNA-templated transcription"/>
    <property type="evidence" value="ECO:0007669"/>
    <property type="project" value="InterPro"/>
</dbReference>
<evidence type="ECO:0000313" key="13">
    <source>
        <dbReference type="Proteomes" id="UP000247811"/>
    </source>
</evidence>
<dbReference type="SUPFAM" id="SSF55874">
    <property type="entry name" value="ATPase domain of HSP90 chaperone/DNA topoisomerase II/histidine kinase"/>
    <property type="match status" value="1"/>
</dbReference>
<sequence length="679" mass="75803">MNHLLALLKSLPVRRWRRLSLWGVLFLLIAVAEGTLLWLTWQHEHNRLQEETEQTAVTAAASVRRLLATDVQAIQQLQWVDSASTWQSLATLMLREHPEMMRIELRDEQLRPLALAGSLEHPLQFTGLPRESMLIEADAACTTARRLATPLFSRSYFVPTASGQGSEVVDLCLPYQVDSRPASLLVTVSLRHLLEHSLPQELTHRYQVMLIEADGTRLALAGAVRGAGVYRSDRLIDVAGFTQVLRLDSITETPGLLPNRNAALVAGLSLALSAVVLLLAHDVRRRSEAEQGLADALSFRKAMEDSLVTGLRARDLSGRITYVNQAFCTMVDCSAEQLVNATVPPYWPPEMIETYSRRQALRMAGDAPPREGYETVFMNRKGERFPVLIFEAPLRDSRGRQTGWMSTVLDVRAQRRIEELSRQQQEKLQAAARLATMGEMATLLSHELNQPLAAIASYATGTLNLLPEQPEDPPADAETQQMIRQAISRVAEQAERAGRIIRSVHQFVRRRERLRENVRCNELIDAILPLARLAARRSNTRLDIDLPTPPPRVNCDRTMVEQVLLNLVRNGIQAMEEDDTTLEERVLILRAQPSGDRWVELSVIDHGPGIPEAVAGQLFTPFFSTKPEGMGIGLAMCRTVVEQHGGALEFTSTREPRQTVFRFTLPAVVAPTPPSPPDP</sequence>
<dbReference type="PRINTS" id="PR00344">
    <property type="entry name" value="BCTRLSENSOR"/>
</dbReference>
<evidence type="ECO:0000256" key="6">
    <source>
        <dbReference type="ARBA" id="ARBA00022777"/>
    </source>
</evidence>
<dbReference type="Gene3D" id="3.30.450.20">
    <property type="entry name" value="PAS domain"/>
    <property type="match status" value="1"/>
</dbReference>
<keyword evidence="13" id="KW-1185">Reference proteome</keyword>
<organism evidence="12 13">
    <name type="scientific">Sphaerotilus hippei</name>
    <dbReference type="NCBI Taxonomy" id="744406"/>
    <lineage>
        <taxon>Bacteria</taxon>
        <taxon>Pseudomonadati</taxon>
        <taxon>Pseudomonadota</taxon>
        <taxon>Betaproteobacteria</taxon>
        <taxon>Burkholderiales</taxon>
        <taxon>Sphaerotilaceae</taxon>
        <taxon>Sphaerotilus</taxon>
    </lineage>
</organism>
<dbReference type="SUPFAM" id="SSF55785">
    <property type="entry name" value="PYP-like sensor domain (PAS domain)"/>
    <property type="match status" value="1"/>
</dbReference>
<reference evidence="12 13" key="1">
    <citation type="submission" date="2018-05" db="EMBL/GenBank/DDBJ databases">
        <title>Genomic Encyclopedia of Type Strains, Phase IV (KMG-IV): sequencing the most valuable type-strain genomes for metagenomic binning, comparative biology and taxonomic classification.</title>
        <authorList>
            <person name="Goeker M."/>
        </authorList>
    </citation>
    <scope>NUCLEOTIDE SEQUENCE [LARGE SCALE GENOMIC DNA]</scope>
    <source>
        <strain evidence="12 13">DSM 566</strain>
    </source>
</reference>
<dbReference type="InterPro" id="IPR013767">
    <property type="entry name" value="PAS_fold"/>
</dbReference>
<dbReference type="SMART" id="SM00091">
    <property type="entry name" value="PAS"/>
    <property type="match status" value="1"/>
</dbReference>
<feature type="domain" description="PAC" evidence="11">
    <location>
        <begin position="371"/>
        <end position="423"/>
    </location>
</feature>
<feature type="domain" description="Histidine kinase" evidence="10">
    <location>
        <begin position="443"/>
        <end position="669"/>
    </location>
</feature>
<keyword evidence="9" id="KW-0812">Transmembrane</keyword>
<dbReference type="PROSITE" id="PS50113">
    <property type="entry name" value="PAC"/>
    <property type="match status" value="1"/>
</dbReference>
<dbReference type="Pfam" id="PF00512">
    <property type="entry name" value="HisKA"/>
    <property type="match status" value="1"/>
</dbReference>
<comment type="catalytic activity">
    <reaction evidence="1">
        <text>ATP + protein L-histidine = ADP + protein N-phospho-L-histidine.</text>
        <dbReference type="EC" id="2.7.13.3"/>
    </reaction>
</comment>
<dbReference type="Gene3D" id="1.10.287.130">
    <property type="match status" value="1"/>
</dbReference>
<evidence type="ECO:0000256" key="9">
    <source>
        <dbReference type="SAM" id="Phobius"/>
    </source>
</evidence>
<dbReference type="GO" id="GO:0000155">
    <property type="term" value="F:phosphorelay sensor kinase activity"/>
    <property type="evidence" value="ECO:0007669"/>
    <property type="project" value="InterPro"/>
</dbReference>
<evidence type="ECO:0000259" key="11">
    <source>
        <dbReference type="PROSITE" id="PS50113"/>
    </source>
</evidence>
<dbReference type="SMART" id="SM00387">
    <property type="entry name" value="HATPase_c"/>
    <property type="match status" value="1"/>
</dbReference>
<comment type="caution">
    <text evidence="12">The sequence shown here is derived from an EMBL/GenBank/DDBJ whole genome shotgun (WGS) entry which is preliminary data.</text>
</comment>
<evidence type="ECO:0000256" key="7">
    <source>
        <dbReference type="ARBA" id="ARBA00022840"/>
    </source>
</evidence>
<evidence type="ECO:0000256" key="2">
    <source>
        <dbReference type="ARBA" id="ARBA00012438"/>
    </source>
</evidence>
<keyword evidence="7" id="KW-0067">ATP-binding</keyword>
<dbReference type="InterPro" id="IPR036890">
    <property type="entry name" value="HATPase_C_sf"/>
</dbReference>
<keyword evidence="3" id="KW-0597">Phosphoprotein</keyword>
<accession>A0A318H0V5</accession>
<keyword evidence="5" id="KW-0547">Nucleotide-binding</keyword>
<dbReference type="InterPro" id="IPR000014">
    <property type="entry name" value="PAS"/>
</dbReference>
<dbReference type="RefSeq" id="WP_170130703.1">
    <property type="nucleotide sequence ID" value="NZ_QJJS01000008.1"/>
</dbReference>
<dbReference type="CDD" id="cd00130">
    <property type="entry name" value="PAS"/>
    <property type="match status" value="1"/>
</dbReference>
<keyword evidence="6 12" id="KW-0418">Kinase</keyword>
<evidence type="ECO:0000256" key="4">
    <source>
        <dbReference type="ARBA" id="ARBA00022679"/>
    </source>
</evidence>
<dbReference type="SUPFAM" id="SSF47384">
    <property type="entry name" value="Homodimeric domain of signal transducing histidine kinase"/>
    <property type="match status" value="1"/>
</dbReference>
<dbReference type="PANTHER" id="PTHR43065:SF10">
    <property type="entry name" value="PEROXIDE STRESS-ACTIVATED HISTIDINE KINASE MAK3"/>
    <property type="match status" value="1"/>
</dbReference>
<dbReference type="InterPro" id="IPR036097">
    <property type="entry name" value="HisK_dim/P_sf"/>
</dbReference>
<dbReference type="EMBL" id="QJJS01000008">
    <property type="protein sequence ID" value="PXW95819.1"/>
    <property type="molecule type" value="Genomic_DNA"/>
</dbReference>
<name>A0A318H0V5_9BURK</name>
<dbReference type="NCBIfam" id="TIGR00229">
    <property type="entry name" value="sensory_box"/>
    <property type="match status" value="1"/>
</dbReference>
<evidence type="ECO:0000256" key="1">
    <source>
        <dbReference type="ARBA" id="ARBA00000085"/>
    </source>
</evidence>
<dbReference type="Gene3D" id="3.30.565.10">
    <property type="entry name" value="Histidine kinase-like ATPase, C-terminal domain"/>
    <property type="match status" value="1"/>
</dbReference>
<dbReference type="Pfam" id="PF02518">
    <property type="entry name" value="HATPase_c"/>
    <property type="match status" value="1"/>
</dbReference>
<protein>
    <recommendedName>
        <fullName evidence="2">histidine kinase</fullName>
        <ecNumber evidence="2">2.7.13.3</ecNumber>
    </recommendedName>
</protein>
<dbReference type="Proteomes" id="UP000247811">
    <property type="component" value="Unassembled WGS sequence"/>
</dbReference>
<dbReference type="PANTHER" id="PTHR43065">
    <property type="entry name" value="SENSOR HISTIDINE KINASE"/>
    <property type="match status" value="1"/>
</dbReference>
<dbReference type="InterPro" id="IPR035965">
    <property type="entry name" value="PAS-like_dom_sf"/>
</dbReference>
<dbReference type="InterPro" id="IPR005467">
    <property type="entry name" value="His_kinase_dom"/>
</dbReference>
<keyword evidence="9" id="KW-0472">Membrane</keyword>
<dbReference type="InterPro" id="IPR004358">
    <property type="entry name" value="Sig_transdc_His_kin-like_C"/>
</dbReference>
<evidence type="ECO:0000256" key="5">
    <source>
        <dbReference type="ARBA" id="ARBA00022741"/>
    </source>
</evidence>
<proteinExistence type="predicted"/>
<keyword evidence="9" id="KW-1133">Transmembrane helix</keyword>
<dbReference type="AlphaFoldDB" id="A0A318H0V5"/>
<dbReference type="CDD" id="cd00082">
    <property type="entry name" value="HisKA"/>
    <property type="match status" value="1"/>
</dbReference>
<evidence type="ECO:0000256" key="8">
    <source>
        <dbReference type="ARBA" id="ARBA00023012"/>
    </source>
</evidence>
<dbReference type="EC" id="2.7.13.3" evidence="2"/>
<gene>
    <name evidence="12" type="ORF">C7444_10878</name>
</gene>
<dbReference type="InterPro" id="IPR003594">
    <property type="entry name" value="HATPase_dom"/>
</dbReference>
<dbReference type="InterPro" id="IPR003661">
    <property type="entry name" value="HisK_dim/P_dom"/>
</dbReference>
<dbReference type="PROSITE" id="PS50109">
    <property type="entry name" value="HIS_KIN"/>
    <property type="match status" value="1"/>
</dbReference>
<evidence type="ECO:0000256" key="3">
    <source>
        <dbReference type="ARBA" id="ARBA00022553"/>
    </source>
</evidence>
<feature type="transmembrane region" description="Helical" evidence="9">
    <location>
        <begin position="21"/>
        <end position="41"/>
    </location>
</feature>
<evidence type="ECO:0000259" key="10">
    <source>
        <dbReference type="PROSITE" id="PS50109"/>
    </source>
</evidence>
<dbReference type="Pfam" id="PF00989">
    <property type="entry name" value="PAS"/>
    <property type="match status" value="1"/>
</dbReference>
<keyword evidence="4" id="KW-0808">Transferase</keyword>
<evidence type="ECO:0000313" key="12">
    <source>
        <dbReference type="EMBL" id="PXW95819.1"/>
    </source>
</evidence>
<keyword evidence="8" id="KW-0902">Two-component regulatory system</keyword>
<dbReference type="GO" id="GO:0005524">
    <property type="term" value="F:ATP binding"/>
    <property type="evidence" value="ECO:0007669"/>
    <property type="project" value="UniProtKB-KW"/>
</dbReference>